<dbReference type="InterPro" id="IPR013216">
    <property type="entry name" value="Methyltransf_11"/>
</dbReference>
<dbReference type="InterPro" id="IPR051052">
    <property type="entry name" value="Diverse_substrate_MTase"/>
</dbReference>
<dbReference type="InterPro" id="IPR029063">
    <property type="entry name" value="SAM-dependent_MTases_sf"/>
</dbReference>
<dbReference type="RefSeq" id="WP_184679772.1">
    <property type="nucleotide sequence ID" value="NZ_JACHJC010000001.1"/>
</dbReference>
<dbReference type="PANTHER" id="PTHR44942">
    <property type="entry name" value="METHYLTRANSF_11 DOMAIN-CONTAINING PROTEIN"/>
    <property type="match status" value="1"/>
</dbReference>
<name>A0ABR6M4F1_MICEC</name>
<dbReference type="GO" id="GO:0008168">
    <property type="term" value="F:methyltransferase activity"/>
    <property type="evidence" value="ECO:0007669"/>
    <property type="project" value="UniProtKB-KW"/>
</dbReference>
<evidence type="ECO:0000256" key="1">
    <source>
        <dbReference type="ARBA" id="ARBA00008361"/>
    </source>
</evidence>
<sequence length="250" mass="26794">MTDPTAALSFGAAAAEYDRFRPRYPQAALRWALDGLSGARVVDLGAGTGILTRGLLELTADGAVAQVVPVEPDPGMRAQLADATPGTTALAGSAEAVPLPDGPADAVLVGQAYHWFDREPAHAEIARVLRAGGTFAPVWNIRDERVGWVAELTRIAHLGDNAGDVTQRYADFGAAFTAVEVGEFAHATTLTPDEVVGMLHTRSFWLTADADERRRVDAELAELFATHPDLAGRDAVELPYRTMVLRARRR</sequence>
<dbReference type="EMBL" id="JACHJC010000001">
    <property type="protein sequence ID" value="MBB5110238.1"/>
    <property type="molecule type" value="Genomic_DNA"/>
</dbReference>
<protein>
    <submittedName>
        <fullName evidence="5">SAM-dependent methyltransferase</fullName>
    </submittedName>
</protein>
<evidence type="ECO:0000313" key="5">
    <source>
        <dbReference type="EMBL" id="MBB5110238.1"/>
    </source>
</evidence>
<comment type="similarity">
    <text evidence="1">Belongs to the methyltransferase superfamily.</text>
</comment>
<dbReference type="Gene3D" id="3.40.50.150">
    <property type="entry name" value="Vaccinia Virus protein VP39"/>
    <property type="match status" value="1"/>
</dbReference>
<dbReference type="Proteomes" id="UP000618986">
    <property type="component" value="Unassembled WGS sequence"/>
</dbReference>
<dbReference type="SUPFAM" id="SSF53335">
    <property type="entry name" value="S-adenosyl-L-methionine-dependent methyltransferases"/>
    <property type="match status" value="1"/>
</dbReference>
<dbReference type="GO" id="GO:0032259">
    <property type="term" value="P:methylation"/>
    <property type="evidence" value="ECO:0007669"/>
    <property type="project" value="UniProtKB-KW"/>
</dbReference>
<keyword evidence="3" id="KW-0808">Transferase</keyword>
<feature type="domain" description="Methyltransferase type 11" evidence="4">
    <location>
        <begin position="42"/>
        <end position="135"/>
    </location>
</feature>
<comment type="caution">
    <text evidence="5">The sequence shown here is derived from an EMBL/GenBank/DDBJ whole genome shotgun (WGS) entry which is preliminary data.</text>
</comment>
<evidence type="ECO:0000256" key="3">
    <source>
        <dbReference type="ARBA" id="ARBA00022679"/>
    </source>
</evidence>
<dbReference type="GeneID" id="300290680"/>
<dbReference type="CDD" id="cd02440">
    <property type="entry name" value="AdoMet_MTases"/>
    <property type="match status" value="1"/>
</dbReference>
<organism evidence="5 6">
    <name type="scientific">Micromonospora echinospora</name>
    <name type="common">Micromonospora purpurea</name>
    <dbReference type="NCBI Taxonomy" id="1877"/>
    <lineage>
        <taxon>Bacteria</taxon>
        <taxon>Bacillati</taxon>
        <taxon>Actinomycetota</taxon>
        <taxon>Actinomycetes</taxon>
        <taxon>Micromonosporales</taxon>
        <taxon>Micromonosporaceae</taxon>
        <taxon>Micromonospora</taxon>
    </lineage>
</organism>
<reference evidence="5 6" key="1">
    <citation type="submission" date="2020-08" db="EMBL/GenBank/DDBJ databases">
        <title>Sequencing the genomes of 1000 actinobacteria strains.</title>
        <authorList>
            <person name="Klenk H.-P."/>
        </authorList>
    </citation>
    <scope>NUCLEOTIDE SEQUENCE [LARGE SCALE GENOMIC DNA]</scope>
    <source>
        <strain evidence="5 6">DSM 43036</strain>
    </source>
</reference>
<dbReference type="PANTHER" id="PTHR44942:SF4">
    <property type="entry name" value="METHYLTRANSFERASE TYPE 11 DOMAIN-CONTAINING PROTEIN"/>
    <property type="match status" value="1"/>
</dbReference>
<evidence type="ECO:0000313" key="6">
    <source>
        <dbReference type="Proteomes" id="UP000618986"/>
    </source>
</evidence>
<accession>A0ABR6M4F1</accession>
<proteinExistence type="inferred from homology"/>
<keyword evidence="2 5" id="KW-0489">Methyltransferase</keyword>
<evidence type="ECO:0000256" key="2">
    <source>
        <dbReference type="ARBA" id="ARBA00022603"/>
    </source>
</evidence>
<gene>
    <name evidence="5" type="ORF">FHU28_000077</name>
</gene>
<keyword evidence="6" id="KW-1185">Reference proteome</keyword>
<dbReference type="Pfam" id="PF08241">
    <property type="entry name" value="Methyltransf_11"/>
    <property type="match status" value="1"/>
</dbReference>
<evidence type="ECO:0000259" key="4">
    <source>
        <dbReference type="Pfam" id="PF08241"/>
    </source>
</evidence>